<dbReference type="PANTHER" id="PTHR15723">
    <property type="entry name" value="CARBOHYDRATE SULFOTRANSFERASE 15"/>
    <property type="match status" value="1"/>
</dbReference>
<reference evidence="2" key="1">
    <citation type="journal article" date="2023" name="Mol. Biol. Evol.">
        <title>Third-Generation Sequencing Reveals the Adaptive Role of the Epigenome in Three Deep-Sea Polychaetes.</title>
        <authorList>
            <person name="Perez M."/>
            <person name="Aroh O."/>
            <person name="Sun Y."/>
            <person name="Lan Y."/>
            <person name="Juniper S.K."/>
            <person name="Young C.R."/>
            <person name="Angers B."/>
            <person name="Qian P.Y."/>
        </authorList>
    </citation>
    <scope>NUCLEOTIDE SEQUENCE</scope>
    <source>
        <strain evidence="2">P08H-3</strain>
    </source>
</reference>
<dbReference type="InterPro" id="IPR000863">
    <property type="entry name" value="Sulfotransferase_dom"/>
</dbReference>
<organism evidence="2 3">
    <name type="scientific">Paralvinella palmiformis</name>
    <dbReference type="NCBI Taxonomy" id="53620"/>
    <lineage>
        <taxon>Eukaryota</taxon>
        <taxon>Metazoa</taxon>
        <taxon>Spiralia</taxon>
        <taxon>Lophotrochozoa</taxon>
        <taxon>Annelida</taxon>
        <taxon>Polychaeta</taxon>
        <taxon>Sedentaria</taxon>
        <taxon>Canalipalpata</taxon>
        <taxon>Terebellida</taxon>
        <taxon>Terebelliformia</taxon>
        <taxon>Alvinellidae</taxon>
        <taxon>Paralvinella</taxon>
    </lineage>
</organism>
<proteinExistence type="predicted"/>
<dbReference type="GO" id="GO:0019319">
    <property type="term" value="P:hexose biosynthetic process"/>
    <property type="evidence" value="ECO:0007669"/>
    <property type="project" value="TreeGrafter"/>
</dbReference>
<dbReference type="PANTHER" id="PTHR15723:SF0">
    <property type="entry name" value="CARBOHYDRATE SULFOTRANSFERASE 15"/>
    <property type="match status" value="1"/>
</dbReference>
<feature type="domain" description="Sulfotransferase" evidence="1">
    <location>
        <begin position="26"/>
        <end position="251"/>
    </location>
</feature>
<evidence type="ECO:0000313" key="2">
    <source>
        <dbReference type="EMBL" id="KAK2140175.1"/>
    </source>
</evidence>
<gene>
    <name evidence="2" type="ORF">LSH36_1456g00002</name>
</gene>
<protein>
    <recommendedName>
        <fullName evidence="1">Sulfotransferase domain-containing protein</fullName>
    </recommendedName>
</protein>
<dbReference type="InterPro" id="IPR052654">
    <property type="entry name" value="CS_Sulfotransferase"/>
</dbReference>
<evidence type="ECO:0000313" key="3">
    <source>
        <dbReference type="Proteomes" id="UP001208570"/>
    </source>
</evidence>
<keyword evidence="3" id="KW-1185">Reference proteome</keyword>
<dbReference type="InterPro" id="IPR027417">
    <property type="entry name" value="P-loop_NTPase"/>
</dbReference>
<dbReference type="GO" id="GO:0050659">
    <property type="term" value="F:N-acetylgalactosamine 4-sulfate 6-O-sulfotransferase activity"/>
    <property type="evidence" value="ECO:0007669"/>
    <property type="project" value="TreeGrafter"/>
</dbReference>
<dbReference type="Proteomes" id="UP001208570">
    <property type="component" value="Unassembled WGS sequence"/>
</dbReference>
<comment type="caution">
    <text evidence="2">The sequence shown here is derived from an EMBL/GenBank/DDBJ whole genome shotgun (WGS) entry which is preliminary data.</text>
</comment>
<sequence length="306" mass="36334">MQKIIDKRRRHNSENLGWRMRCFPYFFLIGFTKCGTTDLFTALSYIPDVIRPLTKEPRFWQKFRFTEHIKKDGGSLPRPTLSDYLDTFDEAAEQIRQYTIKTEDGFVYHPGVVGDLDPKTIWCYPNWISIKANKNTYEPRVLSHYQFFAHKKKFTVQPDEFHHSVERFILGLQTCFKKKSIRSCVYQGLVYSKEATTNLKRSIIGSLYYVFIKEWLRVFPKEQFLFMKSEDYFNNRTAAVVEILDFLKLNKSIPDVALIRIQNLNIVNPSAKVGFLEITRTLLQNFLQPFNEKLVTLLRNDQWVWH</sequence>
<evidence type="ECO:0000259" key="1">
    <source>
        <dbReference type="Pfam" id="PF00685"/>
    </source>
</evidence>
<dbReference type="AlphaFoldDB" id="A0AAD9ITV4"/>
<dbReference type="SUPFAM" id="SSF52540">
    <property type="entry name" value="P-loop containing nucleoside triphosphate hydrolases"/>
    <property type="match status" value="1"/>
</dbReference>
<accession>A0AAD9ITV4</accession>
<dbReference type="EMBL" id="JAODUP010001455">
    <property type="protein sequence ID" value="KAK2140175.1"/>
    <property type="molecule type" value="Genomic_DNA"/>
</dbReference>
<name>A0AAD9ITV4_9ANNE</name>
<dbReference type="Gene3D" id="3.40.50.300">
    <property type="entry name" value="P-loop containing nucleotide triphosphate hydrolases"/>
    <property type="match status" value="1"/>
</dbReference>
<dbReference type="Pfam" id="PF00685">
    <property type="entry name" value="Sulfotransfer_1"/>
    <property type="match status" value="1"/>
</dbReference>